<organism evidence="12 13">
    <name type="scientific">Helicobacter cappadocius</name>
    <dbReference type="NCBI Taxonomy" id="3063998"/>
    <lineage>
        <taxon>Bacteria</taxon>
        <taxon>Pseudomonadati</taxon>
        <taxon>Campylobacterota</taxon>
        <taxon>Epsilonproteobacteria</taxon>
        <taxon>Campylobacterales</taxon>
        <taxon>Helicobacteraceae</taxon>
        <taxon>Helicobacter</taxon>
    </lineage>
</organism>
<feature type="transmembrane region" description="Helical" evidence="9">
    <location>
        <begin position="20"/>
        <end position="38"/>
    </location>
</feature>
<evidence type="ECO:0000313" key="11">
    <source>
        <dbReference type="EMBL" id="MDO7252728.1"/>
    </source>
</evidence>
<reference evidence="11" key="2">
    <citation type="submission" date="2023-07" db="EMBL/GenBank/DDBJ databases">
        <authorList>
            <person name="Aydin F."/>
            <person name="Tarhane S."/>
            <person name="Saticioglu I.B."/>
            <person name="Karakaya E."/>
            <person name="Abay S."/>
            <person name="Guran O."/>
            <person name="Bozkurt E."/>
            <person name="Uzum N."/>
            <person name="Olgun K."/>
            <person name="Jablonski D."/>
        </authorList>
    </citation>
    <scope>NUCLEOTIDE SEQUENCE</scope>
    <source>
        <strain evidence="11">Faydin-H75</strain>
    </source>
</reference>
<dbReference type="InterPro" id="IPR050330">
    <property type="entry name" value="Bact_OuterMem_StrucFunc"/>
</dbReference>
<dbReference type="PANTHER" id="PTHR30329">
    <property type="entry name" value="STATOR ELEMENT OF FLAGELLAR MOTOR COMPLEX"/>
    <property type="match status" value="1"/>
</dbReference>
<keyword evidence="14" id="KW-1185">Reference proteome</keyword>
<dbReference type="CDD" id="cd07185">
    <property type="entry name" value="OmpA_C-like"/>
    <property type="match status" value="1"/>
</dbReference>
<dbReference type="Pfam" id="PF00691">
    <property type="entry name" value="OmpA"/>
    <property type="match status" value="1"/>
</dbReference>
<comment type="caution">
    <text evidence="12">The sequence shown here is derived from an EMBL/GenBank/DDBJ whole genome shotgun (WGS) entry which is preliminary data.</text>
</comment>
<dbReference type="RefSeq" id="WP_305516568.1">
    <property type="nucleotide sequence ID" value="NZ_JAUPEV010000002.1"/>
</dbReference>
<evidence type="ECO:0000256" key="9">
    <source>
        <dbReference type="SAM" id="Phobius"/>
    </source>
</evidence>
<evidence type="ECO:0000313" key="12">
    <source>
        <dbReference type="EMBL" id="MDP2538596.1"/>
    </source>
</evidence>
<dbReference type="SUPFAM" id="SSF103088">
    <property type="entry name" value="OmpA-like"/>
    <property type="match status" value="1"/>
</dbReference>
<dbReference type="GO" id="GO:0005886">
    <property type="term" value="C:plasma membrane"/>
    <property type="evidence" value="ECO:0007669"/>
    <property type="project" value="UniProtKB-SubCell"/>
</dbReference>
<dbReference type="PROSITE" id="PS51123">
    <property type="entry name" value="OMPA_2"/>
    <property type="match status" value="1"/>
</dbReference>
<sequence length="261" mass="28988">MAKKKKAEECPAGEKWAVPYADFLSLLLALFIALYAISATNKSKVEALKVEFIKIFDSTAKPETLQPVLPIPPNPGEESEQTEGEKIRQSDQNSSSMSIENVAQLQDMTEEGGILEQIEQGTTLRLPANLIFKEGSSEIANSDMIMYIKRIAQIIKKLPPQVMIDVRGFTDNSPLSKTSDFKDHYELAASRAAKVMRALIQDGVSPNQLSFSSYGDSKPIAPNNSPENKIKNNRVEIYLSTNPNNLEEVKSILDKNKKKDK</sequence>
<evidence type="ECO:0000256" key="7">
    <source>
        <dbReference type="PROSITE-ProRule" id="PRU00473"/>
    </source>
</evidence>
<dbReference type="InterPro" id="IPR036737">
    <property type="entry name" value="OmpA-like_sf"/>
</dbReference>
<gene>
    <name evidence="12" type="primary">motB</name>
    <name evidence="11" type="ORF">Q5I04_02185</name>
    <name evidence="12" type="ORF">Q5I06_02190</name>
</gene>
<evidence type="ECO:0000256" key="4">
    <source>
        <dbReference type="ARBA" id="ARBA00022692"/>
    </source>
</evidence>
<feature type="region of interest" description="Disordered" evidence="8">
    <location>
        <begin position="65"/>
        <end position="98"/>
    </location>
</feature>
<protein>
    <submittedName>
        <fullName evidence="12">Flagellar motor protein MotB</fullName>
    </submittedName>
</protein>
<dbReference type="Proteomes" id="UP001240777">
    <property type="component" value="Unassembled WGS sequence"/>
</dbReference>
<dbReference type="InterPro" id="IPR025713">
    <property type="entry name" value="MotB-like_N_dom"/>
</dbReference>
<reference evidence="11 13" key="3">
    <citation type="journal article" date="2024" name="Syst. Appl. Microbiol.">
        <title>Helicobacter cappadocius sp. nov., from lizards: The first psychrotrophic Helicobacter species.</title>
        <authorList>
            <person name="Aydin F."/>
            <person name="Tarhane S."/>
            <person name="Karakaya E."/>
            <person name="Abay S."/>
            <person name="Kayman T."/>
            <person name="Guran O."/>
            <person name="Bozkurt E."/>
            <person name="Uzum N."/>
            <person name="Avci A."/>
            <person name="Olgun K."/>
            <person name="Jablonski D."/>
            <person name="Guran C."/>
            <person name="Burcin Saticioglu I."/>
        </authorList>
    </citation>
    <scope>NUCLEOTIDE SEQUENCE [LARGE SCALE GENOMIC DNA]</scope>
    <source>
        <strain evidence="11">Faydin-H75</strain>
        <strain evidence="13">faydin-H76</strain>
    </source>
</reference>
<keyword evidence="3" id="KW-1003">Cell membrane</keyword>
<keyword evidence="4 9" id="KW-0812">Transmembrane</keyword>
<accession>A0AA90TB98</accession>
<dbReference type="PANTHER" id="PTHR30329:SF21">
    <property type="entry name" value="LIPOPROTEIN YIAD-RELATED"/>
    <property type="match status" value="1"/>
</dbReference>
<feature type="domain" description="OmpA-like" evidence="10">
    <location>
        <begin position="119"/>
        <end position="243"/>
    </location>
</feature>
<comment type="similarity">
    <text evidence="2">Belongs to the MotB family.</text>
</comment>
<dbReference type="AlphaFoldDB" id="A0AA90TB98"/>
<keyword evidence="12" id="KW-0969">Cilium</keyword>
<dbReference type="EMBL" id="JAUPEV010000002">
    <property type="protein sequence ID" value="MDO7252728.1"/>
    <property type="molecule type" value="Genomic_DNA"/>
</dbReference>
<evidence type="ECO:0000256" key="6">
    <source>
        <dbReference type="ARBA" id="ARBA00023136"/>
    </source>
</evidence>
<proteinExistence type="inferred from homology"/>
<evidence type="ECO:0000256" key="1">
    <source>
        <dbReference type="ARBA" id="ARBA00004162"/>
    </source>
</evidence>
<evidence type="ECO:0000256" key="3">
    <source>
        <dbReference type="ARBA" id="ARBA00022475"/>
    </source>
</evidence>
<keyword evidence="12" id="KW-0966">Cell projection</keyword>
<dbReference type="NCBIfam" id="NF006285">
    <property type="entry name" value="PRK08457.1"/>
    <property type="match status" value="1"/>
</dbReference>
<name>A0AA90TB98_9HELI</name>
<keyword evidence="5 9" id="KW-1133">Transmembrane helix</keyword>
<dbReference type="Proteomes" id="UP001177258">
    <property type="component" value="Unassembled WGS sequence"/>
</dbReference>
<dbReference type="Pfam" id="PF13677">
    <property type="entry name" value="MotB_plug"/>
    <property type="match status" value="1"/>
</dbReference>
<evidence type="ECO:0000313" key="13">
    <source>
        <dbReference type="Proteomes" id="UP001177258"/>
    </source>
</evidence>
<evidence type="ECO:0000256" key="2">
    <source>
        <dbReference type="ARBA" id="ARBA00008914"/>
    </source>
</evidence>
<evidence type="ECO:0000256" key="8">
    <source>
        <dbReference type="SAM" id="MobiDB-lite"/>
    </source>
</evidence>
<keyword evidence="12" id="KW-0282">Flagellum</keyword>
<evidence type="ECO:0000256" key="5">
    <source>
        <dbReference type="ARBA" id="ARBA00022989"/>
    </source>
</evidence>
<keyword evidence="6 7" id="KW-0472">Membrane</keyword>
<evidence type="ECO:0000313" key="14">
    <source>
        <dbReference type="Proteomes" id="UP001240777"/>
    </source>
</evidence>
<evidence type="ECO:0000259" key="10">
    <source>
        <dbReference type="PROSITE" id="PS51123"/>
    </source>
</evidence>
<reference evidence="12 14" key="1">
    <citation type="submission" date="2023-07" db="EMBL/GenBank/DDBJ databases">
        <title>Unpublished Manusciprt.</title>
        <authorList>
            <person name="Aydin F."/>
            <person name="Tarhane S."/>
            <person name="Saticioglu I.B."/>
            <person name="Karakaya E."/>
            <person name="Abay S."/>
            <person name="Guran O."/>
            <person name="Bozkurt E."/>
            <person name="Uzum N."/>
            <person name="Olgun K."/>
            <person name="Jablonski D."/>
        </authorList>
    </citation>
    <scope>NUCLEOTIDE SEQUENCE</scope>
    <source>
        <strain evidence="14">faydin-H75</strain>
        <strain evidence="12">Faydin-H76</strain>
    </source>
</reference>
<dbReference type="EMBL" id="JAUYZK010000002">
    <property type="protein sequence ID" value="MDP2538596.1"/>
    <property type="molecule type" value="Genomic_DNA"/>
</dbReference>
<dbReference type="Gene3D" id="3.30.1330.60">
    <property type="entry name" value="OmpA-like domain"/>
    <property type="match status" value="1"/>
</dbReference>
<dbReference type="InterPro" id="IPR006665">
    <property type="entry name" value="OmpA-like"/>
</dbReference>
<comment type="subcellular location">
    <subcellularLocation>
        <location evidence="1">Cell membrane</location>
        <topology evidence="1">Single-pass membrane protein</topology>
    </subcellularLocation>
</comment>